<keyword evidence="4 6" id="KW-0472">Membrane</keyword>
<reference evidence="7 8" key="1">
    <citation type="submission" date="2016-10" db="EMBL/GenBank/DDBJ databases">
        <authorList>
            <person name="de Groot N.N."/>
        </authorList>
    </citation>
    <scope>NUCLEOTIDE SEQUENCE [LARGE SCALE GENOMIC DNA]</scope>
    <source>
        <strain evidence="7 8">DSM 21771</strain>
    </source>
</reference>
<evidence type="ECO:0000313" key="7">
    <source>
        <dbReference type="EMBL" id="SDI97613.1"/>
    </source>
</evidence>
<feature type="transmembrane region" description="Helical" evidence="6">
    <location>
        <begin position="344"/>
        <end position="366"/>
    </location>
</feature>
<evidence type="ECO:0000256" key="6">
    <source>
        <dbReference type="SAM" id="Phobius"/>
    </source>
</evidence>
<accession>A0A1G8PYV0</accession>
<dbReference type="PANTHER" id="PTHR23280">
    <property type="entry name" value="4.1 G PROTEIN"/>
    <property type="match status" value="1"/>
</dbReference>
<evidence type="ECO:0000256" key="4">
    <source>
        <dbReference type="ARBA" id="ARBA00023136"/>
    </source>
</evidence>
<feature type="transmembrane region" description="Helical" evidence="6">
    <location>
        <begin position="75"/>
        <end position="97"/>
    </location>
</feature>
<dbReference type="InterPro" id="IPR058112">
    <property type="entry name" value="CD3337_EF1877-like"/>
</dbReference>
<evidence type="ECO:0000313" key="8">
    <source>
        <dbReference type="Proteomes" id="UP000198853"/>
    </source>
</evidence>
<dbReference type="Proteomes" id="UP000198853">
    <property type="component" value="Unassembled WGS sequence"/>
</dbReference>
<dbReference type="PANTHER" id="PTHR23280:SF21">
    <property type="entry name" value="PROTEIN 4.1 HOMOLOG"/>
    <property type="match status" value="1"/>
</dbReference>
<evidence type="ECO:0000256" key="5">
    <source>
        <dbReference type="SAM" id="MobiDB-lite"/>
    </source>
</evidence>
<evidence type="ECO:0008006" key="9">
    <source>
        <dbReference type="Google" id="ProtNLM"/>
    </source>
</evidence>
<keyword evidence="2 6" id="KW-0812">Transmembrane</keyword>
<feature type="transmembrane region" description="Helical" evidence="6">
    <location>
        <begin position="132"/>
        <end position="149"/>
    </location>
</feature>
<comment type="subcellular location">
    <subcellularLocation>
        <location evidence="1">Membrane</location>
        <topology evidence="1">Multi-pass membrane protein</topology>
    </subcellularLocation>
</comment>
<dbReference type="GO" id="GO:0055085">
    <property type="term" value="P:transmembrane transport"/>
    <property type="evidence" value="ECO:0007669"/>
    <property type="project" value="InterPro"/>
</dbReference>
<protein>
    <recommendedName>
        <fullName evidence="9">TrbL/VirB6 plasmid conjugal transfer protein</fullName>
    </recommendedName>
</protein>
<feature type="compositionally biased region" description="Low complexity" evidence="5">
    <location>
        <begin position="493"/>
        <end position="503"/>
    </location>
</feature>
<feature type="compositionally biased region" description="Basic and acidic residues" evidence="5">
    <location>
        <begin position="540"/>
        <end position="553"/>
    </location>
</feature>
<feature type="transmembrane region" description="Helical" evidence="6">
    <location>
        <begin position="161"/>
        <end position="182"/>
    </location>
</feature>
<evidence type="ECO:0000256" key="3">
    <source>
        <dbReference type="ARBA" id="ARBA00022989"/>
    </source>
</evidence>
<evidence type="ECO:0000256" key="1">
    <source>
        <dbReference type="ARBA" id="ARBA00004141"/>
    </source>
</evidence>
<dbReference type="AlphaFoldDB" id="A0A1G8PYV0"/>
<dbReference type="GO" id="GO:0005856">
    <property type="term" value="C:cytoskeleton"/>
    <property type="evidence" value="ECO:0007669"/>
    <property type="project" value="TreeGrafter"/>
</dbReference>
<dbReference type="CDD" id="cd06261">
    <property type="entry name" value="TM_PBP2"/>
    <property type="match status" value="1"/>
</dbReference>
<proteinExistence type="predicted"/>
<feature type="compositionally biased region" description="Basic and acidic residues" evidence="5">
    <location>
        <begin position="688"/>
        <end position="718"/>
    </location>
</feature>
<dbReference type="RefSeq" id="WP_090398948.1">
    <property type="nucleotide sequence ID" value="NZ_FNEN01000010.1"/>
</dbReference>
<feature type="transmembrane region" description="Helical" evidence="6">
    <location>
        <begin position="319"/>
        <end position="338"/>
    </location>
</feature>
<feature type="transmembrane region" description="Helical" evidence="6">
    <location>
        <begin position="378"/>
        <end position="401"/>
    </location>
</feature>
<feature type="compositionally biased region" description="Basic and acidic residues" evidence="5">
    <location>
        <begin position="596"/>
        <end position="638"/>
    </location>
</feature>
<keyword evidence="8" id="KW-1185">Reference proteome</keyword>
<feature type="compositionally biased region" description="Basic and acidic residues" evidence="5">
    <location>
        <begin position="522"/>
        <end position="531"/>
    </location>
</feature>
<dbReference type="InterPro" id="IPR000515">
    <property type="entry name" value="MetI-like"/>
</dbReference>
<dbReference type="EMBL" id="FNEN01000010">
    <property type="protein sequence ID" value="SDI97613.1"/>
    <property type="molecule type" value="Genomic_DNA"/>
</dbReference>
<feature type="compositionally biased region" description="Basic and acidic residues" evidence="5">
    <location>
        <begin position="652"/>
        <end position="663"/>
    </location>
</feature>
<dbReference type="GO" id="GO:0016020">
    <property type="term" value="C:membrane"/>
    <property type="evidence" value="ECO:0007669"/>
    <property type="project" value="UniProtKB-SubCell"/>
</dbReference>
<dbReference type="OrthoDB" id="2366309at2"/>
<feature type="transmembrane region" description="Helical" evidence="6">
    <location>
        <begin position="7"/>
        <end position="31"/>
    </location>
</feature>
<name>A0A1G8PYV0_9BACI</name>
<feature type="region of interest" description="Disordered" evidence="5">
    <location>
        <begin position="486"/>
        <end position="718"/>
    </location>
</feature>
<sequence>MWSKRRVVLMLIMGIFLLFPSVGMAFIPGLFESDEDADDVMNPPDTVEEGGVEVESERFPMESYRVNNESNDENIMGIFVSISNAVMTFSGHVVLLVDTVLDELFSLNPIERFAGAINLISQSIYDTLQERFGQLLFLIAMGYITFVIVTKASFREAIRRFMLFIGVLIFAGFWMLNSGFFMQTFNALSLEMQGHLIDAGSGMFHMVDGDGVYDQSGYIDVEDPMDGTIAMMRNVYFELAIKRPYMIVNYGETSEDAVNENDAVDTEDYGGSQYNRFDRLLAFDSTEDGQALKQQYVEEEEVDQNENLSMGSGAVFTQLGQVLIGLLVALFLGIPFTVLGFLNFLLQLIALALAFFLPFSLILSYIPHFAYSGFKTFFKLLTVFLVKAMLGLIVAFVYVLTFVVETMVPPDTFGLYLANVTVLIFLLILLMKKRDALVKLITAGRVQSLDGQFMNQVNQRMVNPAMDKVGKTASAFNPTAGMMIHKMNRMRQPSTERPTPRSSSKAEASQETMHTQGQEQRASQKDQRLEGDQPSNRQYHQPEERRPQTDQKEKKQKKKEKRGDERKSDASKEGFRPDNKKRNKDGSTKRRHKRRSDLEDRPKKRSSKDHADVNQKEKRGEEKKRNAPKEASRLDSKKQNKNGLTKRKYKRRSDSSERRMDHSSKHHVNMNPKEKRGQPSPKKNQSRKGNDHPKRTPQERKDEKVEKEIKPVDKKDNR</sequence>
<evidence type="ECO:0000256" key="2">
    <source>
        <dbReference type="ARBA" id="ARBA00022692"/>
    </source>
</evidence>
<feature type="transmembrane region" description="Helical" evidence="6">
    <location>
        <begin position="413"/>
        <end position="431"/>
    </location>
</feature>
<dbReference type="NCBIfam" id="NF046089">
    <property type="entry name" value="CD3337_EF1877"/>
    <property type="match status" value="1"/>
</dbReference>
<feature type="compositionally biased region" description="Polar residues" evidence="5">
    <location>
        <begin position="505"/>
        <end position="521"/>
    </location>
</feature>
<organism evidence="7 8">
    <name type="scientific">Natribacillus halophilus</name>
    <dbReference type="NCBI Taxonomy" id="549003"/>
    <lineage>
        <taxon>Bacteria</taxon>
        <taxon>Bacillati</taxon>
        <taxon>Bacillota</taxon>
        <taxon>Bacilli</taxon>
        <taxon>Bacillales</taxon>
        <taxon>Bacillaceae</taxon>
        <taxon>Natribacillus</taxon>
    </lineage>
</organism>
<keyword evidence="3 6" id="KW-1133">Transmembrane helix</keyword>
<dbReference type="GO" id="GO:0031032">
    <property type="term" value="P:actomyosin structure organization"/>
    <property type="evidence" value="ECO:0007669"/>
    <property type="project" value="TreeGrafter"/>
</dbReference>
<gene>
    <name evidence="7" type="ORF">SAMN04488123_11017</name>
</gene>
<feature type="compositionally biased region" description="Basic and acidic residues" evidence="5">
    <location>
        <begin position="561"/>
        <end position="588"/>
    </location>
</feature>